<keyword evidence="2" id="KW-0732">Signal</keyword>
<feature type="signal peptide" evidence="2">
    <location>
        <begin position="1"/>
        <end position="21"/>
    </location>
</feature>
<dbReference type="Proteomes" id="UP000199072">
    <property type="component" value="Unassembled WGS sequence"/>
</dbReference>
<dbReference type="RefSeq" id="WP_091151590.1">
    <property type="nucleotide sequence ID" value="NZ_FNAI01000009.1"/>
</dbReference>
<proteinExistence type="predicted"/>
<evidence type="ECO:0000256" key="2">
    <source>
        <dbReference type="SAM" id="SignalP"/>
    </source>
</evidence>
<gene>
    <name evidence="3" type="ORF">SAMN05216464_109191</name>
</gene>
<feature type="region of interest" description="Disordered" evidence="1">
    <location>
        <begin position="50"/>
        <end position="118"/>
    </location>
</feature>
<accession>A0A1G7FS66</accession>
<sequence>MIKWFAYIVLLLIFAPCLSSAGVNNSRFAPVFNDKSTFVRQYSNALADTALSKKEKQKQEQDEKNKIKEVAKAKRQAKPEKVDETDNTVPAKPKAKPKRQRRPEGLERPPEIPRRNGN</sequence>
<dbReference type="EMBL" id="FNAI01000009">
    <property type="protein sequence ID" value="SDE78738.1"/>
    <property type="molecule type" value="Genomic_DNA"/>
</dbReference>
<feature type="chain" id="PRO_5011568775" evidence="2">
    <location>
        <begin position="22"/>
        <end position="118"/>
    </location>
</feature>
<reference evidence="3 4" key="1">
    <citation type="submission" date="2016-10" db="EMBL/GenBank/DDBJ databases">
        <authorList>
            <person name="de Groot N.N."/>
        </authorList>
    </citation>
    <scope>NUCLEOTIDE SEQUENCE [LARGE SCALE GENOMIC DNA]</scope>
    <source>
        <strain evidence="3 4">47C3B</strain>
    </source>
</reference>
<evidence type="ECO:0000256" key="1">
    <source>
        <dbReference type="SAM" id="MobiDB-lite"/>
    </source>
</evidence>
<feature type="compositionally biased region" description="Basic and acidic residues" evidence="1">
    <location>
        <begin position="102"/>
        <end position="118"/>
    </location>
</feature>
<evidence type="ECO:0000313" key="4">
    <source>
        <dbReference type="Proteomes" id="UP000199072"/>
    </source>
</evidence>
<keyword evidence="4" id="KW-1185">Reference proteome</keyword>
<evidence type="ECO:0000313" key="3">
    <source>
        <dbReference type="EMBL" id="SDE78738.1"/>
    </source>
</evidence>
<dbReference type="STRING" id="1391627.SAMN05216464_109191"/>
<protein>
    <submittedName>
        <fullName evidence="3">Uncharacterized protein</fullName>
    </submittedName>
</protein>
<dbReference type="AlphaFoldDB" id="A0A1G7FS66"/>
<name>A0A1G7FS66_9SPHI</name>
<feature type="compositionally biased region" description="Basic and acidic residues" evidence="1">
    <location>
        <begin position="51"/>
        <end position="84"/>
    </location>
</feature>
<organism evidence="3 4">
    <name type="scientific">Mucilaginibacter pineti</name>
    <dbReference type="NCBI Taxonomy" id="1391627"/>
    <lineage>
        <taxon>Bacteria</taxon>
        <taxon>Pseudomonadati</taxon>
        <taxon>Bacteroidota</taxon>
        <taxon>Sphingobacteriia</taxon>
        <taxon>Sphingobacteriales</taxon>
        <taxon>Sphingobacteriaceae</taxon>
        <taxon>Mucilaginibacter</taxon>
    </lineage>
</organism>